<organism evidence="1 2">
    <name type="scientific">Acaulospora colombiana</name>
    <dbReference type="NCBI Taxonomy" id="27376"/>
    <lineage>
        <taxon>Eukaryota</taxon>
        <taxon>Fungi</taxon>
        <taxon>Fungi incertae sedis</taxon>
        <taxon>Mucoromycota</taxon>
        <taxon>Glomeromycotina</taxon>
        <taxon>Glomeromycetes</taxon>
        <taxon>Diversisporales</taxon>
        <taxon>Acaulosporaceae</taxon>
        <taxon>Acaulospora</taxon>
    </lineage>
</organism>
<keyword evidence="2" id="KW-1185">Reference proteome</keyword>
<sequence>GAADNGPYITYFHGALFVLFGGVRPINHLLALLAGGTRELQGRVHYPPVEDPEEEELKLKVERMEIIVSMLTEKFREMETAKIEDGVKKQHNMLEVQDTFEKTAARLEDGARRREKKSEIALESIDRRVEGLEKQYEALLSISVREAEANKPPNGTLRALVVALLDWIDAFWNSWRPRSSRSRRAPAFATNPRYESRRYPAGGNGAIIGGRGLAPLHRRAYDGSGQNLDTVLEEEGHEFESKGDLAVPRDVPGVDLPHSIPESLEVNNSIRAESYVQREWEHVAICKAPDRWEPEYEKTSNAAERKGQRTGVVDPEKPITRPVAGAKPSCTCWSLVGKCL</sequence>
<evidence type="ECO:0000313" key="2">
    <source>
        <dbReference type="Proteomes" id="UP000789525"/>
    </source>
</evidence>
<protein>
    <submittedName>
        <fullName evidence="1">10475_t:CDS:1</fullName>
    </submittedName>
</protein>
<feature type="non-terminal residue" evidence="1">
    <location>
        <position position="340"/>
    </location>
</feature>
<dbReference type="EMBL" id="CAJVPT010047223">
    <property type="protein sequence ID" value="CAG8739652.1"/>
    <property type="molecule type" value="Genomic_DNA"/>
</dbReference>
<dbReference type="Proteomes" id="UP000789525">
    <property type="component" value="Unassembled WGS sequence"/>
</dbReference>
<accession>A0ACA9QDB3</accession>
<comment type="caution">
    <text evidence="1">The sequence shown here is derived from an EMBL/GenBank/DDBJ whole genome shotgun (WGS) entry which is preliminary data.</text>
</comment>
<proteinExistence type="predicted"/>
<reference evidence="1" key="1">
    <citation type="submission" date="2021-06" db="EMBL/GenBank/DDBJ databases">
        <authorList>
            <person name="Kallberg Y."/>
            <person name="Tangrot J."/>
            <person name="Rosling A."/>
        </authorList>
    </citation>
    <scope>NUCLEOTIDE SEQUENCE</scope>
    <source>
        <strain evidence="1">CL356</strain>
    </source>
</reference>
<feature type="non-terminal residue" evidence="1">
    <location>
        <position position="1"/>
    </location>
</feature>
<name>A0ACA9QDB3_9GLOM</name>
<gene>
    <name evidence="1" type="ORF">ACOLOM_LOCUS12100</name>
</gene>
<evidence type="ECO:0000313" key="1">
    <source>
        <dbReference type="EMBL" id="CAG8739652.1"/>
    </source>
</evidence>